<dbReference type="Gene3D" id="3.30.70.1290">
    <property type="entry name" value="Transposase IS200-like"/>
    <property type="match status" value="1"/>
</dbReference>
<protein>
    <submittedName>
        <fullName evidence="1">Uncharacterized protein</fullName>
    </submittedName>
</protein>
<dbReference type="PANTHER" id="PTHR36966">
    <property type="entry name" value="REP-ASSOCIATED TYROSINE TRANSPOSASE"/>
    <property type="match status" value="1"/>
</dbReference>
<dbReference type="GO" id="GO:0043565">
    <property type="term" value="F:sequence-specific DNA binding"/>
    <property type="evidence" value="ECO:0007669"/>
    <property type="project" value="TreeGrafter"/>
</dbReference>
<dbReference type="Proteomes" id="UP000192276">
    <property type="component" value="Unassembled WGS sequence"/>
</dbReference>
<organism evidence="1 2">
    <name type="scientific">Niastella populi</name>
    <dbReference type="NCBI Taxonomy" id="550983"/>
    <lineage>
        <taxon>Bacteria</taxon>
        <taxon>Pseudomonadati</taxon>
        <taxon>Bacteroidota</taxon>
        <taxon>Chitinophagia</taxon>
        <taxon>Chitinophagales</taxon>
        <taxon>Chitinophagaceae</taxon>
        <taxon>Niastella</taxon>
    </lineage>
</organism>
<gene>
    <name evidence="1" type="ORF">A4R26_09010</name>
</gene>
<dbReference type="STRING" id="550983.A4R26_09010"/>
<comment type="caution">
    <text evidence="1">The sequence shown here is derived from an EMBL/GenBank/DDBJ whole genome shotgun (WGS) entry which is preliminary data.</text>
</comment>
<dbReference type="RefSeq" id="WP_081171248.1">
    <property type="nucleotide sequence ID" value="NZ_LWBP01000254.1"/>
</dbReference>
<evidence type="ECO:0000313" key="2">
    <source>
        <dbReference type="Proteomes" id="UP000192276"/>
    </source>
</evidence>
<dbReference type="EMBL" id="LWBP01000254">
    <property type="protein sequence ID" value="OQP45633.1"/>
    <property type="molecule type" value="Genomic_DNA"/>
</dbReference>
<dbReference type="SUPFAM" id="SSF143422">
    <property type="entry name" value="Transposase IS200-like"/>
    <property type="match status" value="1"/>
</dbReference>
<dbReference type="GO" id="GO:0004803">
    <property type="term" value="F:transposase activity"/>
    <property type="evidence" value="ECO:0007669"/>
    <property type="project" value="InterPro"/>
</dbReference>
<dbReference type="AlphaFoldDB" id="A0A1V9EHN4"/>
<name>A0A1V9EHN4_9BACT</name>
<dbReference type="PANTHER" id="PTHR36966:SF1">
    <property type="entry name" value="REP-ASSOCIATED TYROSINE TRANSPOSASE"/>
    <property type="match status" value="1"/>
</dbReference>
<sequence length="200" mass="23357">MINKNKDQGLKQQDCSYLTFNVVDWIDVFIRPTYKQIIVDALNYCIEAKKFTVYAWCLMTNHLHMLARAQDGSGLAVIEKEFKRYTTTKILEAIDIEPDLRRSWMLQRFESCSLSLKKIEKFQLWQTCTNPSFIDFRQVYKLQERVLYIHENPIRDGIVDSPEHYLYSSATDYAGKPGLVKVQVINFEALRMALLKNGSA</sequence>
<keyword evidence="2" id="KW-1185">Reference proteome</keyword>
<evidence type="ECO:0000313" key="1">
    <source>
        <dbReference type="EMBL" id="OQP45633.1"/>
    </source>
</evidence>
<dbReference type="OrthoDB" id="9788881at2"/>
<proteinExistence type="predicted"/>
<accession>A0A1V9EHN4</accession>
<reference evidence="2" key="1">
    <citation type="submission" date="2016-04" db="EMBL/GenBank/DDBJ databases">
        <authorList>
            <person name="Chen L."/>
            <person name="Zhuang W."/>
            <person name="Wang G."/>
        </authorList>
    </citation>
    <scope>NUCLEOTIDE SEQUENCE [LARGE SCALE GENOMIC DNA]</scope>
    <source>
        <strain evidence="2">208</strain>
    </source>
</reference>
<dbReference type="InterPro" id="IPR036515">
    <property type="entry name" value="Transposase_17_sf"/>
</dbReference>
<dbReference type="InterPro" id="IPR052715">
    <property type="entry name" value="RAYT_transposase"/>
</dbReference>
<dbReference type="GO" id="GO:0006313">
    <property type="term" value="P:DNA transposition"/>
    <property type="evidence" value="ECO:0007669"/>
    <property type="project" value="InterPro"/>
</dbReference>